<feature type="signal peptide" evidence="5">
    <location>
        <begin position="1"/>
        <end position="24"/>
    </location>
</feature>
<evidence type="ECO:0000313" key="6">
    <source>
        <dbReference type="EMBL" id="KAJ4353242.1"/>
    </source>
</evidence>
<organism evidence="6 7">
    <name type="scientific">Didymosphaeria variabile</name>
    <dbReference type="NCBI Taxonomy" id="1932322"/>
    <lineage>
        <taxon>Eukaryota</taxon>
        <taxon>Fungi</taxon>
        <taxon>Dikarya</taxon>
        <taxon>Ascomycota</taxon>
        <taxon>Pezizomycotina</taxon>
        <taxon>Dothideomycetes</taxon>
        <taxon>Pleosporomycetidae</taxon>
        <taxon>Pleosporales</taxon>
        <taxon>Massarineae</taxon>
        <taxon>Didymosphaeriaceae</taxon>
        <taxon>Didymosphaeria</taxon>
    </lineage>
</organism>
<sequence length="386" mass="41441">MGAILPKLLQSSLLVASIWPSVISTAHVLPSPSGPYAVLYNTFNITDESRVDPLDPKNGMRKLMLSSFYPVQRSMCEQTCTVPYVSQNVEPFVDQIGGGIGIPSGALGQIALEVCCKTNGEENRNASSVPLVFLLHGFAGTRLLHNALAEELASGGFAVVTMDHTFESVAVEFPDGSVVPGLNDPSWDPTIPGRLEPLQDIRVDDVRFVLSQLRSREVAARAVPGALCGFNTEHVAVLGHSFGGSTSIKLLMTDSRFVGGLNLDGLQFGNITDVQQPAVLFASMGHNSTNDPTWAETLQHLKGWKVEIGLNNITHFGFTDVSYLNGTGALALSKEVADGLIGTLNGKRSFKIVATYVTEFLDLVLKGRNTTLFDGPSQKFPEVVVL</sequence>
<dbReference type="OrthoDB" id="2363873at2759"/>
<evidence type="ECO:0000256" key="3">
    <source>
        <dbReference type="ARBA" id="ARBA00022963"/>
    </source>
</evidence>
<evidence type="ECO:0000256" key="2">
    <source>
        <dbReference type="ARBA" id="ARBA00022801"/>
    </source>
</evidence>
<reference evidence="6" key="1">
    <citation type="submission" date="2022-10" db="EMBL/GenBank/DDBJ databases">
        <title>Tapping the CABI collections for fungal endophytes: first genome assemblies for Collariella, Neodidymelliopsis, Ascochyta clinopodiicola, Didymella pomorum, Didymosphaeria variabile, Neocosmospora piperis and Neocucurbitaria cava.</title>
        <authorList>
            <person name="Hill R."/>
        </authorList>
    </citation>
    <scope>NUCLEOTIDE SEQUENCE</scope>
    <source>
        <strain evidence="6">IMI 356815</strain>
    </source>
</reference>
<dbReference type="Gene3D" id="3.40.50.1820">
    <property type="entry name" value="alpha/beta hydrolase"/>
    <property type="match status" value="1"/>
</dbReference>
<gene>
    <name evidence="6" type="ORF">N0V89_004969</name>
</gene>
<proteinExistence type="predicted"/>
<dbReference type="EMBL" id="JAPEUX010000004">
    <property type="protein sequence ID" value="KAJ4353242.1"/>
    <property type="molecule type" value="Genomic_DNA"/>
</dbReference>
<dbReference type="PANTHER" id="PTHR10272:SF14">
    <property type="entry name" value="PAF ACETYLHYDROLASE FAMILY PROTEIN"/>
    <property type="match status" value="1"/>
</dbReference>
<dbReference type="Pfam" id="PF03403">
    <property type="entry name" value="PAF-AH_p_II"/>
    <property type="match status" value="2"/>
</dbReference>
<comment type="caution">
    <text evidence="6">The sequence shown here is derived from an EMBL/GenBank/DDBJ whole genome shotgun (WGS) entry which is preliminary data.</text>
</comment>
<dbReference type="GeneID" id="80908499"/>
<evidence type="ECO:0000256" key="1">
    <source>
        <dbReference type="ARBA" id="ARBA00013201"/>
    </source>
</evidence>
<keyword evidence="3" id="KW-0442">Lipid degradation</keyword>
<dbReference type="AlphaFoldDB" id="A0A9W9CAS1"/>
<evidence type="ECO:0000256" key="5">
    <source>
        <dbReference type="SAM" id="SignalP"/>
    </source>
</evidence>
<dbReference type="Proteomes" id="UP001140513">
    <property type="component" value="Unassembled WGS sequence"/>
</dbReference>
<keyword evidence="4" id="KW-0443">Lipid metabolism</keyword>
<dbReference type="GO" id="GO:0016042">
    <property type="term" value="P:lipid catabolic process"/>
    <property type="evidence" value="ECO:0007669"/>
    <property type="project" value="UniProtKB-KW"/>
</dbReference>
<keyword evidence="2" id="KW-0378">Hydrolase</keyword>
<dbReference type="RefSeq" id="XP_056071016.1">
    <property type="nucleotide sequence ID" value="XM_056213749.1"/>
</dbReference>
<keyword evidence="5" id="KW-0732">Signal</keyword>
<keyword evidence="7" id="KW-1185">Reference proteome</keyword>
<dbReference type="EC" id="3.1.1.47" evidence="1"/>
<dbReference type="SUPFAM" id="SSF53474">
    <property type="entry name" value="alpha/beta-Hydrolases"/>
    <property type="match status" value="1"/>
</dbReference>
<evidence type="ECO:0000256" key="4">
    <source>
        <dbReference type="ARBA" id="ARBA00023098"/>
    </source>
</evidence>
<feature type="chain" id="PRO_5040874239" description="1-alkyl-2-acetylglycerophosphocholine esterase" evidence="5">
    <location>
        <begin position="25"/>
        <end position="386"/>
    </location>
</feature>
<dbReference type="InterPro" id="IPR029058">
    <property type="entry name" value="AB_hydrolase_fold"/>
</dbReference>
<dbReference type="GO" id="GO:0003847">
    <property type="term" value="F:1-alkyl-2-acetylglycerophosphocholine esterase activity"/>
    <property type="evidence" value="ECO:0007669"/>
    <property type="project" value="UniProtKB-EC"/>
</dbReference>
<dbReference type="PANTHER" id="PTHR10272">
    <property type="entry name" value="PLATELET-ACTIVATING FACTOR ACETYLHYDROLASE"/>
    <property type="match status" value="1"/>
</dbReference>
<protein>
    <recommendedName>
        <fullName evidence="1">1-alkyl-2-acetylglycerophosphocholine esterase</fullName>
        <ecNumber evidence="1">3.1.1.47</ecNumber>
    </recommendedName>
</protein>
<name>A0A9W9CAS1_9PLEO</name>
<accession>A0A9W9CAS1</accession>
<evidence type="ECO:0000313" key="7">
    <source>
        <dbReference type="Proteomes" id="UP001140513"/>
    </source>
</evidence>